<evidence type="ECO:0000313" key="4">
    <source>
        <dbReference type="Proteomes" id="UP001606305"/>
    </source>
</evidence>
<protein>
    <submittedName>
        <fullName evidence="3">SMP-30/gluconolactonase/LRE family protein</fullName>
    </submittedName>
</protein>
<accession>A0ABW7G0X1</accession>
<dbReference type="SUPFAM" id="SSF63829">
    <property type="entry name" value="Calcium-dependent phosphotriesterase"/>
    <property type="match status" value="1"/>
</dbReference>
<dbReference type="RefSeq" id="WP_394486181.1">
    <property type="nucleotide sequence ID" value="NZ_JBIGIA010000001.1"/>
</dbReference>
<comment type="caution">
    <text evidence="3">The sequence shown here is derived from an EMBL/GenBank/DDBJ whole genome shotgun (WGS) entry which is preliminary data.</text>
</comment>
<dbReference type="PRINTS" id="PR01790">
    <property type="entry name" value="SMP30FAMILY"/>
</dbReference>
<dbReference type="InterPro" id="IPR005511">
    <property type="entry name" value="SMP-30"/>
</dbReference>
<organism evidence="3 4">
    <name type="scientific">Pelomonas nitida</name>
    <dbReference type="NCBI Taxonomy" id="3299027"/>
    <lineage>
        <taxon>Bacteria</taxon>
        <taxon>Pseudomonadati</taxon>
        <taxon>Pseudomonadota</taxon>
        <taxon>Betaproteobacteria</taxon>
        <taxon>Burkholderiales</taxon>
        <taxon>Sphaerotilaceae</taxon>
        <taxon>Roseateles</taxon>
    </lineage>
</organism>
<dbReference type="PANTHER" id="PTHR47572">
    <property type="entry name" value="LIPOPROTEIN-RELATED"/>
    <property type="match status" value="1"/>
</dbReference>
<evidence type="ECO:0000313" key="3">
    <source>
        <dbReference type="EMBL" id="MFG6455522.1"/>
    </source>
</evidence>
<dbReference type="Gene3D" id="2.120.10.30">
    <property type="entry name" value="TolB, C-terminal domain"/>
    <property type="match status" value="1"/>
</dbReference>
<dbReference type="Pfam" id="PF08450">
    <property type="entry name" value="SGL"/>
    <property type="match status" value="1"/>
</dbReference>
<name>A0ABW7G0X1_9BURK</name>
<dbReference type="EMBL" id="JBIGIA010000001">
    <property type="protein sequence ID" value="MFG6455522.1"/>
    <property type="molecule type" value="Genomic_DNA"/>
</dbReference>
<dbReference type="PANTHER" id="PTHR47572:SF4">
    <property type="entry name" value="LACTONASE DRP35"/>
    <property type="match status" value="1"/>
</dbReference>
<dbReference type="InterPro" id="IPR051262">
    <property type="entry name" value="SMP-30/CGR1_Lactonase"/>
</dbReference>
<keyword evidence="4" id="KW-1185">Reference proteome</keyword>
<keyword evidence="1" id="KW-0378">Hydrolase</keyword>
<evidence type="ECO:0000259" key="2">
    <source>
        <dbReference type="Pfam" id="PF08450"/>
    </source>
</evidence>
<feature type="domain" description="SMP-30/Gluconolactonase/LRE-like region" evidence="2">
    <location>
        <begin position="50"/>
        <end position="314"/>
    </location>
</feature>
<gene>
    <name evidence="3" type="ORF">ACG00X_01630</name>
</gene>
<dbReference type="Proteomes" id="UP001606305">
    <property type="component" value="Unassembled WGS sequence"/>
</dbReference>
<reference evidence="3 4" key="1">
    <citation type="submission" date="2024-09" db="EMBL/GenBank/DDBJ databases">
        <title>Novel species of the genus Pelomonas and Roseateles isolated from streams.</title>
        <authorList>
            <person name="Lu H."/>
        </authorList>
    </citation>
    <scope>NUCLEOTIDE SEQUENCE [LARGE SCALE GENOMIC DNA]</scope>
    <source>
        <strain evidence="3 4">BYS96W</strain>
    </source>
</reference>
<evidence type="ECO:0000256" key="1">
    <source>
        <dbReference type="ARBA" id="ARBA00022801"/>
    </source>
</evidence>
<dbReference type="InterPro" id="IPR011042">
    <property type="entry name" value="6-blade_b-propeller_TolB-like"/>
</dbReference>
<dbReference type="InterPro" id="IPR013658">
    <property type="entry name" value="SGL"/>
</dbReference>
<sequence length="328" mass="35599">MSMSHERGPRIPFQPAARLPDAAFEILAPEGRELRLFSACVEQLATGLQWAEGPVWFGDGRYLLVSDIPNDRILRWDDCSGAVSVFRQPSGNANGHARDAQGRLVSCEHLGRRVTRTEFDGRVTVLADRYDGKPLNSPNDITCGPDGGIWFTDPDFGIHGDWEGAPATREQLHGVYRIAPDTGELTRVLDDLAGPNGLAFTPDGKRLLVVESRAQPHRLIWSYAVDGATLSDKRLLIDAQGYGALDGIALDTQGRIWCGFGGGGQPDADPAQLDGVRVYSAEGKPLAHIHLPERCANLCFGGAKGNRLFMASSHSLYALYVNARGAVR</sequence>
<proteinExistence type="predicted"/>